<protein>
    <recommendedName>
        <fullName evidence="1">DUF2357 domain-containing protein</fullName>
    </recommendedName>
</protein>
<evidence type="ECO:0000259" key="1">
    <source>
        <dbReference type="Pfam" id="PF09823"/>
    </source>
</evidence>
<organism evidence="2 3">
    <name type="scientific">Prevotella amnii DNF00058</name>
    <dbReference type="NCBI Taxonomy" id="1401066"/>
    <lineage>
        <taxon>Bacteria</taxon>
        <taxon>Pseudomonadati</taxon>
        <taxon>Bacteroidota</taxon>
        <taxon>Bacteroidia</taxon>
        <taxon>Bacteroidales</taxon>
        <taxon>Prevotellaceae</taxon>
        <taxon>Prevotella</taxon>
    </lineage>
</organism>
<dbReference type="InterPro" id="IPR007505">
    <property type="entry name" value="PDDEXK_7"/>
</dbReference>
<feature type="domain" description="DUF2357" evidence="1">
    <location>
        <begin position="124"/>
        <end position="361"/>
    </location>
</feature>
<evidence type="ECO:0000313" key="3">
    <source>
        <dbReference type="Proteomes" id="UP000029614"/>
    </source>
</evidence>
<name>A0A096B0Y7_9BACT</name>
<gene>
    <name evidence="2" type="ORF">HMPREF9302_02440</name>
</gene>
<dbReference type="AlphaFoldDB" id="A0A096B0Y7"/>
<dbReference type="EMBL" id="JRNU01000008">
    <property type="protein sequence ID" value="KGF52730.1"/>
    <property type="molecule type" value="Genomic_DNA"/>
</dbReference>
<dbReference type="Pfam" id="PF09823">
    <property type="entry name" value="DUF2357"/>
    <property type="match status" value="1"/>
</dbReference>
<proteinExistence type="predicted"/>
<dbReference type="Pfam" id="PF04411">
    <property type="entry name" value="PDDEXK_7"/>
    <property type="match status" value="1"/>
</dbReference>
<evidence type="ECO:0000313" key="2">
    <source>
        <dbReference type="EMBL" id="KGF52730.1"/>
    </source>
</evidence>
<dbReference type="InterPro" id="IPR018633">
    <property type="entry name" value="DUF2357"/>
</dbReference>
<dbReference type="Proteomes" id="UP000029614">
    <property type="component" value="Unassembled WGS sequence"/>
</dbReference>
<sequence length="790" mass="91092">MASVFNFEVTNEDLLVRFSCPNHERRITETIRNLCIDTINTDSAAKLLCRYTSETQHVKFSFNGYAQEGNDIRHEAVFFENTEYPLIVRGKGKNLEKLSLAINDHLRTDGKDKSTIISTGDELYGSLNFHNQVGMTDFCITYKVKGDEQSKELKFMTEVLSYKLDYRSDLKTIISDIEYEYAMLSTSFLKDTYLSMRQGTGESNPLIWWQIFKSCYADIMEAARQIVDRPKQRLRSVAKYERAERMAYIPRELENEYQMHKDNPAHLYRTEELTLSHDTIENRFLKYAIREMTHRFAVVKEHIMTAMHLDDPKRIDTSLEDMENELMQLSNNAFFRGVGQFKGFTQDNLVMKQAQGYKTIMEKWVELQQGYELEDGLRKLEVKDICDLYEIWCFIKVKNIVQDVMKELCKDAKPKVNGRDISNDFIPQLVYGGSVSFINQDGIELASVCYNAEVHKDKSLSAISGTNTMTTVQRPDIVLRLSKQAEGNMKFTYLFDAKYRIAGTDENGCRYDSRYDVPPADAIDQMHRYRDAIYYTEEGRDHEHLKKEIIAGYVLFPGHIPLEALDAENGDYYYQQSNRLIGIGAFPLRPDQEQHAGDGSIIINANNSEQALRLQIRHWLEDDNGRERLLEESIPQKGLEYSDEPVNKGTFYIASVDSHVNAAKELVLNGQSQIFFSGYKSILSGVDFQKIKYFAPVDNHLVKGYYQVLSVEAMDMSEALVKEKAEAKGQAKNYKGYDKPIRICLKLGKYTLLSTPFVYGLDSNASKGIAMTRKEFKEYCKRTKVLDNQF</sequence>
<reference evidence="2 3" key="1">
    <citation type="submission" date="2014-07" db="EMBL/GenBank/DDBJ databases">
        <authorList>
            <person name="McCorrison J."/>
            <person name="Sanka R."/>
            <person name="Torralba M."/>
            <person name="Gillis M."/>
            <person name="Haft D.H."/>
            <person name="Methe B."/>
            <person name="Sutton G."/>
            <person name="Nelson K.E."/>
        </authorList>
    </citation>
    <scope>NUCLEOTIDE SEQUENCE [LARGE SCALE GENOMIC DNA]</scope>
    <source>
        <strain evidence="2 3">DNF00058</strain>
    </source>
</reference>
<comment type="caution">
    <text evidence="2">The sequence shown here is derived from an EMBL/GenBank/DDBJ whole genome shotgun (WGS) entry which is preliminary data.</text>
</comment>
<accession>A0A096B0Y7</accession>
<keyword evidence="3" id="KW-1185">Reference proteome</keyword>
<dbReference type="OrthoDB" id="32195at2"/>
<dbReference type="RefSeq" id="WP_036854349.1">
    <property type="nucleotide sequence ID" value="NZ_JRNU01000008.1"/>
</dbReference>